<sequence length="381" mass="42190">MPPGSKKRKANKKKHKETNPNPNPNPNPDAPPPPTTLPPLHHQENGHESHASMEEEGEEETFVSPRLEPDATADLHLRNGTGPGVAESDLILVDEGLKEKSGVDAAEESLYVAESGKDAVGSVDTEVEEDSAQYFEVQGENPEVSVQPVDSCASHEKEVKIVPWLDEESLRKDFVTTRHESLGDVVLENSQTVEQFSPETGNHKVLVKEVDTLDVEYEAKETDLDKLTDEKYTPIVNYTLVDEERIVGVTENREDLVQEIVTIGNEGKVKELPHVDKGFKVTELDKLSEEKYTLAEHPTLVTKEMNKNNEATSENLNKILVGIVDTSSSEKEVKVLDPQKEAGELSEIAPRNEVVRGPLVVRRTTLWNCCGLLDVLTGSQR</sequence>
<dbReference type="PANTHER" id="PTHR37187">
    <property type="entry name" value="EXPRESSED PROTEIN"/>
    <property type="match status" value="1"/>
</dbReference>
<feature type="compositionally biased region" description="Pro residues" evidence="1">
    <location>
        <begin position="21"/>
        <end position="37"/>
    </location>
</feature>
<dbReference type="AlphaFoldDB" id="A0AAX6IIP3"/>
<name>A0AAX6IIP3_IRIPA</name>
<evidence type="ECO:0000313" key="3">
    <source>
        <dbReference type="Proteomes" id="UP001140949"/>
    </source>
</evidence>
<dbReference type="Proteomes" id="UP001140949">
    <property type="component" value="Unassembled WGS sequence"/>
</dbReference>
<dbReference type="PANTHER" id="PTHR37187:SF7">
    <property type="entry name" value="EXPRESSED PROTEIN"/>
    <property type="match status" value="1"/>
</dbReference>
<evidence type="ECO:0000313" key="2">
    <source>
        <dbReference type="EMBL" id="KAJ6852793.1"/>
    </source>
</evidence>
<reference evidence="2" key="1">
    <citation type="journal article" date="2023" name="GigaByte">
        <title>Genome assembly of the bearded iris, Iris pallida Lam.</title>
        <authorList>
            <person name="Bruccoleri R.E."/>
            <person name="Oakeley E.J."/>
            <person name="Faust A.M.E."/>
            <person name="Altorfer M."/>
            <person name="Dessus-Babus S."/>
            <person name="Burckhardt D."/>
            <person name="Oertli M."/>
            <person name="Naumann U."/>
            <person name="Petersen F."/>
            <person name="Wong J."/>
        </authorList>
    </citation>
    <scope>NUCLEOTIDE SEQUENCE</scope>
    <source>
        <strain evidence="2">GSM-AAB239-AS_SAM_17_03QT</strain>
    </source>
</reference>
<reference evidence="2" key="2">
    <citation type="submission" date="2023-04" db="EMBL/GenBank/DDBJ databases">
        <authorList>
            <person name="Bruccoleri R.E."/>
            <person name="Oakeley E.J."/>
            <person name="Faust A.-M."/>
            <person name="Dessus-Babus S."/>
            <person name="Altorfer M."/>
            <person name="Burckhardt D."/>
            <person name="Oertli M."/>
            <person name="Naumann U."/>
            <person name="Petersen F."/>
            <person name="Wong J."/>
        </authorList>
    </citation>
    <scope>NUCLEOTIDE SEQUENCE</scope>
    <source>
        <strain evidence="2">GSM-AAB239-AS_SAM_17_03QT</strain>
        <tissue evidence="2">Leaf</tissue>
    </source>
</reference>
<evidence type="ECO:0000256" key="1">
    <source>
        <dbReference type="SAM" id="MobiDB-lite"/>
    </source>
</evidence>
<keyword evidence="3" id="KW-1185">Reference proteome</keyword>
<feature type="compositionally biased region" description="Basic and acidic residues" evidence="1">
    <location>
        <begin position="41"/>
        <end position="53"/>
    </location>
</feature>
<proteinExistence type="predicted"/>
<accession>A0AAX6IIP3</accession>
<protein>
    <submittedName>
        <fullName evidence="2">Uncharacterized protein</fullName>
    </submittedName>
</protein>
<feature type="compositionally biased region" description="Basic residues" evidence="1">
    <location>
        <begin position="1"/>
        <end position="16"/>
    </location>
</feature>
<dbReference type="EMBL" id="JANAVB010001597">
    <property type="protein sequence ID" value="KAJ6852793.1"/>
    <property type="molecule type" value="Genomic_DNA"/>
</dbReference>
<comment type="caution">
    <text evidence="2">The sequence shown here is derived from an EMBL/GenBank/DDBJ whole genome shotgun (WGS) entry which is preliminary data.</text>
</comment>
<feature type="region of interest" description="Disordered" evidence="1">
    <location>
        <begin position="1"/>
        <end position="86"/>
    </location>
</feature>
<gene>
    <name evidence="2" type="ORF">M6B38_253235</name>
</gene>
<organism evidence="2 3">
    <name type="scientific">Iris pallida</name>
    <name type="common">Sweet iris</name>
    <dbReference type="NCBI Taxonomy" id="29817"/>
    <lineage>
        <taxon>Eukaryota</taxon>
        <taxon>Viridiplantae</taxon>
        <taxon>Streptophyta</taxon>
        <taxon>Embryophyta</taxon>
        <taxon>Tracheophyta</taxon>
        <taxon>Spermatophyta</taxon>
        <taxon>Magnoliopsida</taxon>
        <taxon>Liliopsida</taxon>
        <taxon>Asparagales</taxon>
        <taxon>Iridaceae</taxon>
        <taxon>Iridoideae</taxon>
        <taxon>Irideae</taxon>
        <taxon>Iris</taxon>
    </lineage>
</organism>
<feature type="compositionally biased region" description="Basic and acidic residues" evidence="1">
    <location>
        <begin position="67"/>
        <end position="77"/>
    </location>
</feature>